<protein>
    <submittedName>
        <fullName evidence="9">Feruloyl esterase</fullName>
        <ecNumber evidence="9">3.1.1.73</ecNumber>
    </submittedName>
</protein>
<evidence type="ECO:0000313" key="9">
    <source>
        <dbReference type="EMBL" id="MDR7154272.1"/>
    </source>
</evidence>
<keyword evidence="10" id="KW-1185">Reference proteome</keyword>
<gene>
    <name evidence="9" type="ORF">J2W40_001084</name>
</gene>
<dbReference type="GO" id="GO:0030600">
    <property type="term" value="F:feruloyl esterase activity"/>
    <property type="evidence" value="ECO:0007669"/>
    <property type="project" value="UniProtKB-EC"/>
</dbReference>
<dbReference type="InterPro" id="IPR011118">
    <property type="entry name" value="Tannase/feruloyl_esterase"/>
</dbReference>
<name>A0ABU1WY76_SPHXE</name>
<evidence type="ECO:0000313" key="10">
    <source>
        <dbReference type="Proteomes" id="UP001267638"/>
    </source>
</evidence>
<keyword evidence="6" id="KW-0106">Calcium</keyword>
<dbReference type="EMBL" id="JAVDWV010000004">
    <property type="protein sequence ID" value="MDR7154272.1"/>
    <property type="molecule type" value="Genomic_DNA"/>
</dbReference>
<feature type="chain" id="PRO_5046904233" evidence="8">
    <location>
        <begin position="27"/>
        <end position="583"/>
    </location>
</feature>
<comment type="caution">
    <text evidence="9">The sequence shown here is derived from an EMBL/GenBank/DDBJ whole genome shotgun (WGS) entry which is preliminary data.</text>
</comment>
<dbReference type="PANTHER" id="PTHR33938">
    <property type="entry name" value="FERULOYL ESTERASE B-RELATED"/>
    <property type="match status" value="1"/>
</dbReference>
<evidence type="ECO:0000256" key="2">
    <source>
        <dbReference type="ARBA" id="ARBA00022487"/>
    </source>
</evidence>
<evidence type="ECO:0000256" key="5">
    <source>
        <dbReference type="ARBA" id="ARBA00022801"/>
    </source>
</evidence>
<evidence type="ECO:0000256" key="7">
    <source>
        <dbReference type="ARBA" id="ARBA00023157"/>
    </source>
</evidence>
<evidence type="ECO:0000256" key="3">
    <source>
        <dbReference type="ARBA" id="ARBA00022723"/>
    </source>
</evidence>
<keyword evidence="5 9" id="KW-0378">Hydrolase</keyword>
<dbReference type="PANTHER" id="PTHR33938:SF15">
    <property type="entry name" value="FERULOYL ESTERASE B-RELATED"/>
    <property type="match status" value="1"/>
</dbReference>
<keyword evidence="2" id="KW-0719">Serine esterase</keyword>
<evidence type="ECO:0000256" key="1">
    <source>
        <dbReference type="ARBA" id="ARBA00006249"/>
    </source>
</evidence>
<dbReference type="Proteomes" id="UP001267638">
    <property type="component" value="Unassembled WGS sequence"/>
</dbReference>
<evidence type="ECO:0000256" key="8">
    <source>
        <dbReference type="SAM" id="SignalP"/>
    </source>
</evidence>
<dbReference type="InterPro" id="IPR029058">
    <property type="entry name" value="AB_hydrolase_fold"/>
</dbReference>
<organism evidence="9 10">
    <name type="scientific">Sphingobium xenophagum</name>
    <dbReference type="NCBI Taxonomy" id="121428"/>
    <lineage>
        <taxon>Bacteria</taxon>
        <taxon>Pseudomonadati</taxon>
        <taxon>Pseudomonadota</taxon>
        <taxon>Alphaproteobacteria</taxon>
        <taxon>Sphingomonadales</taxon>
        <taxon>Sphingomonadaceae</taxon>
        <taxon>Sphingobium</taxon>
    </lineage>
</organism>
<dbReference type="SUPFAM" id="SSF53474">
    <property type="entry name" value="alpha/beta-Hydrolases"/>
    <property type="match status" value="1"/>
</dbReference>
<proteinExistence type="inferred from homology"/>
<sequence>MKGWRYSGIAAAIVALSGCTSLTDVAPTAAVGDRCAAFASTLQGHWPDASTRVTSATFVPEGPAPAPDPRGFQYDSTVPLKAHCDVQAVMAERQGADGQSYAIKFHLRLPMEWNGRFLFQGGGGTNGDVGSALGALAGVGLVTPALAQGYAVVSQDSGHDNAVNSDPAKGGAVAFGFDPDARRNYAYASLAAVTDAAKAAIATFYGSAPRYSYFAGCSKGGQEGLALAHRYPDAFDGIIAAAPGMSLPRAALAQAWDVQTFGRLVPPGSDGVRPFGQLANAFSTSELGIVRQAILKACDAKDGVADGLVAHYGQCGNEDVLPVLRSFACTGQRNGQCLSNLQIDALVRSMAGPRKSDGSPLYVRFPWDGGVGEPGWAVWKLGLAKEGVPALSIVVGGSALSAIFQTPPKLVAADPQGMMQWQMAYDFDRDADAIYRVAAPFPASGWDMMSARSPDIDGFRAAGGKLIVPHGAADPVFSLDDTLQWYREVDARYAGKGADTVRVFPVPGMNHCEGGPSTDRYDAFAAMVDWVEQGRAPEQLNAVAAAASPWPGRTRPICRYPAYARYKGQGDVEKKESFECVRG</sequence>
<dbReference type="RefSeq" id="WP_310222438.1">
    <property type="nucleotide sequence ID" value="NZ_JAVDWV010000004.1"/>
</dbReference>
<dbReference type="Pfam" id="PF07519">
    <property type="entry name" value="Tannase"/>
    <property type="match status" value="1"/>
</dbReference>
<keyword evidence="3" id="KW-0479">Metal-binding</keyword>
<comment type="similarity">
    <text evidence="1">Belongs to the tannase family.</text>
</comment>
<evidence type="ECO:0000256" key="6">
    <source>
        <dbReference type="ARBA" id="ARBA00022837"/>
    </source>
</evidence>
<dbReference type="PROSITE" id="PS51257">
    <property type="entry name" value="PROKAR_LIPOPROTEIN"/>
    <property type="match status" value="1"/>
</dbReference>
<keyword evidence="7" id="KW-1015">Disulfide bond</keyword>
<dbReference type="Gene3D" id="3.40.50.1820">
    <property type="entry name" value="alpha/beta hydrolase"/>
    <property type="match status" value="1"/>
</dbReference>
<dbReference type="EC" id="3.1.1.73" evidence="9"/>
<evidence type="ECO:0000256" key="4">
    <source>
        <dbReference type="ARBA" id="ARBA00022729"/>
    </source>
</evidence>
<feature type="signal peptide" evidence="8">
    <location>
        <begin position="1"/>
        <end position="26"/>
    </location>
</feature>
<accession>A0ABU1WY76</accession>
<keyword evidence="4 8" id="KW-0732">Signal</keyword>
<reference evidence="9 10" key="1">
    <citation type="submission" date="2023-07" db="EMBL/GenBank/DDBJ databases">
        <title>Sorghum-associated microbial communities from plants grown in Nebraska, USA.</title>
        <authorList>
            <person name="Schachtman D."/>
        </authorList>
    </citation>
    <scope>NUCLEOTIDE SEQUENCE [LARGE SCALE GENOMIC DNA]</scope>
    <source>
        <strain evidence="9 10">4256</strain>
    </source>
</reference>